<evidence type="ECO:0000313" key="1">
    <source>
        <dbReference type="EMBL" id="KAI0062501.1"/>
    </source>
</evidence>
<evidence type="ECO:0000313" key="2">
    <source>
        <dbReference type="Proteomes" id="UP000814140"/>
    </source>
</evidence>
<name>A0ACB8T2X8_9AGAM</name>
<reference evidence="1" key="1">
    <citation type="submission" date="2021-03" db="EMBL/GenBank/DDBJ databases">
        <authorList>
            <consortium name="DOE Joint Genome Institute"/>
            <person name="Ahrendt S."/>
            <person name="Looney B.P."/>
            <person name="Miyauchi S."/>
            <person name="Morin E."/>
            <person name="Drula E."/>
            <person name="Courty P.E."/>
            <person name="Chicoki N."/>
            <person name="Fauchery L."/>
            <person name="Kohler A."/>
            <person name="Kuo A."/>
            <person name="Labutti K."/>
            <person name="Pangilinan J."/>
            <person name="Lipzen A."/>
            <person name="Riley R."/>
            <person name="Andreopoulos W."/>
            <person name="He G."/>
            <person name="Johnson J."/>
            <person name="Barry K.W."/>
            <person name="Grigoriev I.V."/>
            <person name="Nagy L."/>
            <person name="Hibbett D."/>
            <person name="Henrissat B."/>
            <person name="Matheny P.B."/>
            <person name="Labbe J."/>
            <person name="Martin F."/>
        </authorList>
    </citation>
    <scope>NUCLEOTIDE SEQUENCE</scope>
    <source>
        <strain evidence="1">HHB10654</strain>
    </source>
</reference>
<proteinExistence type="predicted"/>
<comment type="caution">
    <text evidence="1">The sequence shown here is derived from an EMBL/GenBank/DDBJ whole genome shotgun (WGS) entry which is preliminary data.</text>
</comment>
<reference evidence="1" key="2">
    <citation type="journal article" date="2022" name="New Phytol.">
        <title>Evolutionary transition to the ectomycorrhizal habit in the genomes of a hyperdiverse lineage of mushroom-forming fungi.</title>
        <authorList>
            <person name="Looney B."/>
            <person name="Miyauchi S."/>
            <person name="Morin E."/>
            <person name="Drula E."/>
            <person name="Courty P.E."/>
            <person name="Kohler A."/>
            <person name="Kuo A."/>
            <person name="LaButti K."/>
            <person name="Pangilinan J."/>
            <person name="Lipzen A."/>
            <person name="Riley R."/>
            <person name="Andreopoulos W."/>
            <person name="He G."/>
            <person name="Johnson J."/>
            <person name="Nolan M."/>
            <person name="Tritt A."/>
            <person name="Barry K.W."/>
            <person name="Grigoriev I.V."/>
            <person name="Nagy L.G."/>
            <person name="Hibbett D."/>
            <person name="Henrissat B."/>
            <person name="Matheny P.B."/>
            <person name="Labbe J."/>
            <person name="Martin F.M."/>
        </authorList>
    </citation>
    <scope>NUCLEOTIDE SEQUENCE</scope>
    <source>
        <strain evidence="1">HHB10654</strain>
    </source>
</reference>
<gene>
    <name evidence="1" type="ORF">BV25DRAFT_639209</name>
</gene>
<dbReference type="Proteomes" id="UP000814140">
    <property type="component" value="Unassembled WGS sequence"/>
</dbReference>
<dbReference type="EMBL" id="MU277207">
    <property type="protein sequence ID" value="KAI0062501.1"/>
    <property type="molecule type" value="Genomic_DNA"/>
</dbReference>
<keyword evidence="2" id="KW-1185">Reference proteome</keyword>
<protein>
    <submittedName>
        <fullName evidence="1">Multidrug resistance protein-like protein</fullName>
    </submittedName>
</protein>
<accession>A0ACB8T2X8</accession>
<organism evidence="1 2">
    <name type="scientific">Artomyces pyxidatus</name>
    <dbReference type="NCBI Taxonomy" id="48021"/>
    <lineage>
        <taxon>Eukaryota</taxon>
        <taxon>Fungi</taxon>
        <taxon>Dikarya</taxon>
        <taxon>Basidiomycota</taxon>
        <taxon>Agaricomycotina</taxon>
        <taxon>Agaricomycetes</taxon>
        <taxon>Russulales</taxon>
        <taxon>Auriscalpiaceae</taxon>
        <taxon>Artomyces</taxon>
    </lineage>
</organism>
<sequence length="568" mass="63168">MANIFHDTFFAYTLRAVARTRTLAHPEEKNPSSWLDMVHAEKKQDVDVEVRAQDDVEATGSIGSAGPKPDTPMQSAYSSHSHIRLAAAKGVKYAEKANEVIVVDWYGPDDPANPQNWSRGKKLWVLFLTCLWTFTMYIGSSIYTAGIQDVAKVFHVSQVAATVGLTLFVLGYGIGPMFLSPLSEYPQVGRMPIYILTCGLFTALQVPAALATNYGALMALRFITGFIGSPILATGGATIADMYPPKKRVYGIAIWGLFAWAAPVTGPLVGGFAAHAKGWRWTIWELLWLSGFTLILLFFFYPETSSSNILYRRAARLRRITRNTCIQAQSEIDAAHMTAREVVTMMLVRPFTLNFTEPIVLLLNLYIALIYALLYCWFESFPIVFGDIYHWPEQLVGLAFLGVLFGCISVIPPYFAYLHYYQEPQYNDRGELKPEERMSGAIVGAFFIPICLFWFGWSARTSISWIMPIVGSSFFGAGGVLLFNSVLNYLTDAYPLYAASVLAGNDLIRSAFGAAFPLFAGAMYRNLGVGWASSVLGFLSCVFVPIPILLDRYGERIRMASKRARHDI</sequence>